<organism evidence="2 3">
    <name type="scientific">Neoarthrinium moseri</name>
    <dbReference type="NCBI Taxonomy" id="1658444"/>
    <lineage>
        <taxon>Eukaryota</taxon>
        <taxon>Fungi</taxon>
        <taxon>Dikarya</taxon>
        <taxon>Ascomycota</taxon>
        <taxon>Pezizomycotina</taxon>
        <taxon>Sordariomycetes</taxon>
        <taxon>Xylariomycetidae</taxon>
        <taxon>Amphisphaeriales</taxon>
        <taxon>Apiosporaceae</taxon>
        <taxon>Neoarthrinium</taxon>
    </lineage>
</organism>
<accession>A0A9Q0AVS1</accession>
<gene>
    <name evidence="2" type="ORF">JX265_000617</name>
</gene>
<dbReference type="AlphaFoldDB" id="A0A9Q0AVS1"/>
<evidence type="ECO:0000313" key="3">
    <source>
        <dbReference type="Proteomes" id="UP000829685"/>
    </source>
</evidence>
<name>A0A9Q0AVS1_9PEZI</name>
<keyword evidence="3" id="KW-1185">Reference proteome</keyword>
<feature type="domain" description="Heterokaryon incompatibility" evidence="1">
    <location>
        <begin position="30"/>
        <end position="117"/>
    </location>
</feature>
<dbReference type="Proteomes" id="UP000829685">
    <property type="component" value="Unassembled WGS sequence"/>
</dbReference>
<evidence type="ECO:0000259" key="1">
    <source>
        <dbReference type="Pfam" id="PF06985"/>
    </source>
</evidence>
<sequence length="247" mass="28444">MRLLNVSSMRLEFFQGDFSNDHFTGEIPRYAILSHTWGDGEVLFEDMDHAAKWSTKKANDKVRGSCDQAKKLGLNYIWIDTCCIHKESSAELSEAINSMFTWYLKAYVCLVYLEDAFTASGSDFGTWEHCRWFSRGWTLQELIAPTNVVFFNKDWVCLGDRFSMATALANKTGIDERVLRSGHWAIPPNIDYHNINDEFCITCQQVTGIRSILASYSTSTKFRWAAHRETTRTEDLYCERPVFPIVP</sequence>
<comment type="caution">
    <text evidence="2">The sequence shown here is derived from an EMBL/GenBank/DDBJ whole genome shotgun (WGS) entry which is preliminary data.</text>
</comment>
<reference evidence="2" key="1">
    <citation type="submission" date="2021-03" db="EMBL/GenBank/DDBJ databases">
        <title>Revisited historic fungal species revealed as producer of novel bioactive compounds through whole genome sequencing and comparative genomics.</title>
        <authorList>
            <person name="Vignolle G.A."/>
            <person name="Hochenegger N."/>
            <person name="Mach R.L."/>
            <person name="Mach-Aigner A.R."/>
            <person name="Javad Rahimi M."/>
            <person name="Salim K.A."/>
            <person name="Chan C.M."/>
            <person name="Lim L.B.L."/>
            <person name="Cai F."/>
            <person name="Druzhinina I.S."/>
            <person name="U'Ren J.M."/>
            <person name="Derntl C."/>
        </authorList>
    </citation>
    <scope>NUCLEOTIDE SEQUENCE</scope>
    <source>
        <strain evidence="2">TUCIM 5799</strain>
    </source>
</reference>
<protein>
    <recommendedName>
        <fullName evidence="1">Heterokaryon incompatibility domain-containing protein</fullName>
    </recommendedName>
</protein>
<evidence type="ECO:0000313" key="2">
    <source>
        <dbReference type="EMBL" id="KAI1881791.1"/>
    </source>
</evidence>
<dbReference type="OrthoDB" id="20872at2759"/>
<dbReference type="Pfam" id="PF06985">
    <property type="entry name" value="HET"/>
    <property type="match status" value="1"/>
</dbReference>
<dbReference type="EMBL" id="JAFIMR010000001">
    <property type="protein sequence ID" value="KAI1881791.1"/>
    <property type="molecule type" value="Genomic_DNA"/>
</dbReference>
<dbReference type="PANTHER" id="PTHR10622">
    <property type="entry name" value="HET DOMAIN-CONTAINING PROTEIN"/>
    <property type="match status" value="1"/>
</dbReference>
<dbReference type="PANTHER" id="PTHR10622:SF10">
    <property type="entry name" value="HET DOMAIN-CONTAINING PROTEIN"/>
    <property type="match status" value="1"/>
</dbReference>
<proteinExistence type="predicted"/>
<dbReference type="InterPro" id="IPR010730">
    <property type="entry name" value="HET"/>
</dbReference>